<name>A0A1S8DFA3_9GAMM</name>
<dbReference type="PANTHER" id="PTHR30024">
    <property type="entry name" value="ALIPHATIC SULFONATES-BINDING PROTEIN-RELATED"/>
    <property type="match status" value="1"/>
</dbReference>
<feature type="domain" description="SsuA/THI5-like" evidence="4">
    <location>
        <begin position="7"/>
        <end position="218"/>
    </location>
</feature>
<dbReference type="Pfam" id="PF09084">
    <property type="entry name" value="NMT1"/>
    <property type="match status" value="1"/>
</dbReference>
<organism evidence="5 6">
    <name type="scientific">Halopseudomonas pachastrellae</name>
    <dbReference type="NCBI Taxonomy" id="254161"/>
    <lineage>
        <taxon>Bacteria</taxon>
        <taxon>Pseudomonadati</taxon>
        <taxon>Pseudomonadota</taxon>
        <taxon>Gammaproteobacteria</taxon>
        <taxon>Pseudomonadales</taxon>
        <taxon>Pseudomonadaceae</taxon>
        <taxon>Halopseudomonas</taxon>
    </lineage>
</organism>
<accession>A0A1S8DFA3</accession>
<comment type="caution">
    <text evidence="5">The sequence shown here is derived from an EMBL/GenBank/DDBJ whole genome shotgun (WGS) entry which is preliminary data.</text>
</comment>
<evidence type="ECO:0000256" key="3">
    <source>
        <dbReference type="ARBA" id="ARBA00022729"/>
    </source>
</evidence>
<gene>
    <name evidence="5" type="ORF">BXT89_12665</name>
</gene>
<evidence type="ECO:0000256" key="1">
    <source>
        <dbReference type="ARBA" id="ARBA00004418"/>
    </source>
</evidence>
<evidence type="ECO:0000259" key="4">
    <source>
        <dbReference type="Pfam" id="PF09084"/>
    </source>
</evidence>
<sequence>MSLFSWPGYAFWYIAKEKNLVPDLDLQISIIEDPYESFALMSAGQLDVTSSTVEYGPIAVDKDVPVRLVTYTNPSYGTDKIILAPSISSPSELKGKKVAVLEGGLTQIFMGIWLEEKGVGIDEVEFVNVIMDEAAGAMLGGTVSAAEFWEPFGSQVLKNMPGSRVMATSSEDKWISTALLGDGMYMSEAFLEQRPEAAAMAMDAYFKAVEWWKANPEEGNQIIADAIQFPVDDVEMVIGADGEILKGGIMVFDREQAGRFMGVVEGELPLGMKNGQIVEHWNTTNSWWQKFGQVDALHDWSTGVNLEPLRTVLQAEQP</sequence>
<comment type="similarity">
    <text evidence="2">Belongs to the bacterial solute-binding protein SsuA/TauA family.</text>
</comment>
<comment type="subcellular location">
    <subcellularLocation>
        <location evidence="1">Periplasm</location>
    </subcellularLocation>
</comment>
<reference evidence="5 6" key="1">
    <citation type="submission" date="2017-01" db="EMBL/GenBank/DDBJ databases">
        <title>Draft genome sequence of Pseudomonas pachastrellae type strain CCUG 46540T from a deep sea.</title>
        <authorList>
            <person name="Gomila M."/>
            <person name="Mulet M."/>
            <person name="Lalucat J."/>
            <person name="Garcia-Valdes E."/>
        </authorList>
    </citation>
    <scope>NUCLEOTIDE SEQUENCE [LARGE SCALE GENOMIC DNA]</scope>
    <source>
        <strain evidence="5 6">CCUG 46540</strain>
    </source>
</reference>
<dbReference type="InterPro" id="IPR015168">
    <property type="entry name" value="SsuA/THI5"/>
</dbReference>
<keyword evidence="6" id="KW-1185">Reference proteome</keyword>
<dbReference type="Gene3D" id="3.40.190.10">
    <property type="entry name" value="Periplasmic binding protein-like II"/>
    <property type="match status" value="3"/>
</dbReference>
<dbReference type="GO" id="GO:0042597">
    <property type="term" value="C:periplasmic space"/>
    <property type="evidence" value="ECO:0007669"/>
    <property type="project" value="UniProtKB-SubCell"/>
</dbReference>
<dbReference type="OrthoDB" id="286202at2"/>
<dbReference type="STRING" id="254161.SAMN05216256_103168"/>
<dbReference type="SUPFAM" id="SSF53850">
    <property type="entry name" value="Periplasmic binding protein-like II"/>
    <property type="match status" value="1"/>
</dbReference>
<evidence type="ECO:0000313" key="5">
    <source>
        <dbReference type="EMBL" id="ONM43496.1"/>
    </source>
</evidence>
<evidence type="ECO:0000313" key="6">
    <source>
        <dbReference type="Proteomes" id="UP000242847"/>
    </source>
</evidence>
<proteinExistence type="inferred from homology"/>
<dbReference type="PANTHER" id="PTHR30024:SF47">
    <property type="entry name" value="TAURINE-BINDING PERIPLASMIC PROTEIN"/>
    <property type="match status" value="1"/>
</dbReference>
<dbReference type="Proteomes" id="UP000242847">
    <property type="component" value="Unassembled WGS sequence"/>
</dbReference>
<evidence type="ECO:0000256" key="2">
    <source>
        <dbReference type="ARBA" id="ARBA00010742"/>
    </source>
</evidence>
<dbReference type="EMBL" id="MUBC01000027">
    <property type="protein sequence ID" value="ONM43496.1"/>
    <property type="molecule type" value="Genomic_DNA"/>
</dbReference>
<keyword evidence="3" id="KW-0732">Signal</keyword>
<protein>
    <submittedName>
        <fullName evidence="5">ABC transporter</fullName>
    </submittedName>
</protein>
<dbReference type="AlphaFoldDB" id="A0A1S8DFA3"/>